<name>A0A0A0DAR5_9PROT</name>
<organism evidence="6 7">
    <name type="scientific">Inquilinus limosus MP06</name>
    <dbReference type="NCBI Taxonomy" id="1398085"/>
    <lineage>
        <taxon>Bacteria</taxon>
        <taxon>Pseudomonadati</taxon>
        <taxon>Pseudomonadota</taxon>
        <taxon>Alphaproteobacteria</taxon>
        <taxon>Rhodospirillales</taxon>
        <taxon>Rhodospirillaceae</taxon>
        <taxon>Inquilinus</taxon>
    </lineage>
</organism>
<evidence type="ECO:0000256" key="3">
    <source>
        <dbReference type="ARBA" id="ARBA00022989"/>
    </source>
</evidence>
<accession>A0A0A0DAR5</accession>
<evidence type="ECO:0000256" key="5">
    <source>
        <dbReference type="HAMAP-Rule" id="MF_01361"/>
    </source>
</evidence>
<dbReference type="AlphaFoldDB" id="A0A0A0DAR5"/>
<dbReference type="Pfam" id="PF07043">
    <property type="entry name" value="DUF1328"/>
    <property type="match status" value="1"/>
</dbReference>
<dbReference type="GO" id="GO:0005886">
    <property type="term" value="C:plasma membrane"/>
    <property type="evidence" value="ECO:0007669"/>
    <property type="project" value="UniProtKB-UniRule"/>
</dbReference>
<sequence>MFGSLLHWAVVFLIVALVAAVLGFGGVAGTAMAGAKLLFWVAIVIFVIMLVAGLVRRG</sequence>
<proteinExistence type="inferred from homology"/>
<dbReference type="NCBIfam" id="NF010229">
    <property type="entry name" value="PRK13682.1-4"/>
    <property type="match status" value="1"/>
</dbReference>
<dbReference type="InterPro" id="IPR009760">
    <property type="entry name" value="DUF1328"/>
</dbReference>
<comment type="caution">
    <text evidence="6">The sequence shown here is derived from an EMBL/GenBank/DDBJ whole genome shotgun (WGS) entry which is preliminary data.</text>
</comment>
<comment type="caution">
    <text evidence="5">Lacks conserved residue(s) required for the propagation of feature annotation.</text>
</comment>
<dbReference type="HAMAP" id="MF_01361">
    <property type="entry name" value="UPF0391"/>
    <property type="match status" value="1"/>
</dbReference>
<gene>
    <name evidence="6" type="ORF">P409_06320</name>
</gene>
<keyword evidence="2 5" id="KW-0812">Transmembrane</keyword>
<dbReference type="EMBL" id="JANX01000047">
    <property type="protein sequence ID" value="KGM35125.1"/>
    <property type="molecule type" value="Genomic_DNA"/>
</dbReference>
<keyword evidence="1 5" id="KW-1003">Cell membrane</keyword>
<evidence type="ECO:0000256" key="4">
    <source>
        <dbReference type="ARBA" id="ARBA00023136"/>
    </source>
</evidence>
<evidence type="ECO:0000313" key="6">
    <source>
        <dbReference type="EMBL" id="KGM35125.1"/>
    </source>
</evidence>
<evidence type="ECO:0000256" key="1">
    <source>
        <dbReference type="ARBA" id="ARBA00022475"/>
    </source>
</evidence>
<dbReference type="NCBIfam" id="NF010226">
    <property type="entry name" value="PRK13682.1-1"/>
    <property type="match status" value="1"/>
</dbReference>
<feature type="transmembrane region" description="Helical" evidence="5">
    <location>
        <begin position="37"/>
        <end position="55"/>
    </location>
</feature>
<keyword evidence="3 5" id="KW-1133">Transmembrane helix</keyword>
<evidence type="ECO:0000313" key="7">
    <source>
        <dbReference type="Proteomes" id="UP000029995"/>
    </source>
</evidence>
<feature type="transmembrane region" description="Helical" evidence="5">
    <location>
        <begin position="6"/>
        <end position="25"/>
    </location>
</feature>
<dbReference type="RefSeq" id="WP_034833174.1">
    <property type="nucleotide sequence ID" value="NZ_JANX01000047.1"/>
</dbReference>
<keyword evidence="4 5" id="KW-0472">Membrane</keyword>
<protein>
    <recommendedName>
        <fullName evidence="5">UPF0391 membrane protein P409_06320</fullName>
    </recommendedName>
</protein>
<dbReference type="PIRSF" id="PIRSF036466">
    <property type="entry name" value="UCP036466"/>
    <property type="match status" value="1"/>
</dbReference>
<reference evidence="6 7" key="1">
    <citation type="submission" date="2014-01" db="EMBL/GenBank/DDBJ databases">
        <title>Genome sequence determination for a cystic fibrosis isolate, Inquilinus limosus.</title>
        <authorList>
            <person name="Pino M."/>
            <person name="Di Conza J."/>
            <person name="Gutkind G."/>
        </authorList>
    </citation>
    <scope>NUCLEOTIDE SEQUENCE [LARGE SCALE GENOMIC DNA]</scope>
    <source>
        <strain evidence="6 7">MP06</strain>
    </source>
</reference>
<dbReference type="Proteomes" id="UP000029995">
    <property type="component" value="Unassembled WGS sequence"/>
</dbReference>
<evidence type="ECO:0000256" key="2">
    <source>
        <dbReference type="ARBA" id="ARBA00022692"/>
    </source>
</evidence>
<comment type="similarity">
    <text evidence="5">Belongs to the UPF0391 family.</text>
</comment>